<protein>
    <submittedName>
        <fullName evidence="4">TetR/AcrR family transcriptional regulator</fullName>
    </submittedName>
</protein>
<dbReference type="Gene3D" id="1.10.357.10">
    <property type="entry name" value="Tetracycline Repressor, domain 2"/>
    <property type="match status" value="1"/>
</dbReference>
<accession>A0A9D1A7R0</accession>
<evidence type="ECO:0000259" key="3">
    <source>
        <dbReference type="PROSITE" id="PS50977"/>
    </source>
</evidence>
<sequence>MTQKERQERSREEIYRAALEEFGTCGYDRVNMERICGNHGISKGMMYHYYSGKDELFLLCVEKTFSDLHAYVEEHMNTLEKQAAPDAVKHYFMLRESYFQDHPRQKVIFESAMLRPPRHLIQQIQELRAPIRRLNQEFLEKLVSRMPLRTELNPKAATRYLESVESCFPSILSSYQDEPAEDFHSMLEATGEILNMILFGILQQPKPDASIT</sequence>
<name>A0A9D1A7R0_9FIRM</name>
<evidence type="ECO:0000313" key="5">
    <source>
        <dbReference type="Proteomes" id="UP000824250"/>
    </source>
</evidence>
<dbReference type="InterPro" id="IPR050109">
    <property type="entry name" value="HTH-type_TetR-like_transc_reg"/>
</dbReference>
<dbReference type="InterPro" id="IPR001647">
    <property type="entry name" value="HTH_TetR"/>
</dbReference>
<evidence type="ECO:0000256" key="2">
    <source>
        <dbReference type="PROSITE-ProRule" id="PRU00335"/>
    </source>
</evidence>
<dbReference type="PANTHER" id="PTHR30328">
    <property type="entry name" value="TRANSCRIPTIONAL REPRESSOR"/>
    <property type="match status" value="1"/>
</dbReference>
<dbReference type="AlphaFoldDB" id="A0A9D1A7R0"/>
<dbReference type="Proteomes" id="UP000824250">
    <property type="component" value="Unassembled WGS sequence"/>
</dbReference>
<evidence type="ECO:0000256" key="1">
    <source>
        <dbReference type="ARBA" id="ARBA00023125"/>
    </source>
</evidence>
<dbReference type="GO" id="GO:0006355">
    <property type="term" value="P:regulation of DNA-templated transcription"/>
    <property type="evidence" value="ECO:0007669"/>
    <property type="project" value="UniProtKB-ARBA"/>
</dbReference>
<reference evidence="4" key="2">
    <citation type="journal article" date="2021" name="PeerJ">
        <title>Extensive microbial diversity within the chicken gut microbiome revealed by metagenomics and culture.</title>
        <authorList>
            <person name="Gilroy R."/>
            <person name="Ravi A."/>
            <person name="Getino M."/>
            <person name="Pursley I."/>
            <person name="Horton D.L."/>
            <person name="Alikhan N.F."/>
            <person name="Baker D."/>
            <person name="Gharbi K."/>
            <person name="Hall N."/>
            <person name="Watson M."/>
            <person name="Adriaenssens E.M."/>
            <person name="Foster-Nyarko E."/>
            <person name="Jarju S."/>
            <person name="Secka A."/>
            <person name="Antonio M."/>
            <person name="Oren A."/>
            <person name="Chaudhuri R.R."/>
            <person name="La Ragione R."/>
            <person name="Hildebrand F."/>
            <person name="Pallen M.J."/>
        </authorList>
    </citation>
    <scope>NUCLEOTIDE SEQUENCE</scope>
    <source>
        <strain evidence="4">CHK180-2868</strain>
    </source>
</reference>
<feature type="domain" description="HTH tetR-type" evidence="3">
    <location>
        <begin position="8"/>
        <end position="68"/>
    </location>
</feature>
<dbReference type="Pfam" id="PF00440">
    <property type="entry name" value="TetR_N"/>
    <property type="match status" value="1"/>
</dbReference>
<gene>
    <name evidence="4" type="ORF">IAB28_10550</name>
</gene>
<dbReference type="Gene3D" id="1.10.10.60">
    <property type="entry name" value="Homeodomain-like"/>
    <property type="match status" value="1"/>
</dbReference>
<dbReference type="InterPro" id="IPR036271">
    <property type="entry name" value="Tet_transcr_reg_TetR-rel_C_sf"/>
</dbReference>
<organism evidence="4 5">
    <name type="scientific">Candidatus Copromonas faecavium</name>
    <name type="common">nom. illeg.</name>
    <dbReference type="NCBI Taxonomy" id="2840740"/>
    <lineage>
        <taxon>Bacteria</taxon>
        <taxon>Bacillati</taxon>
        <taxon>Bacillota</taxon>
        <taxon>Clostridia</taxon>
        <taxon>Lachnospirales</taxon>
        <taxon>Lachnospiraceae</taxon>
        <taxon>Candidatus Copromonas (nom. illeg.)</taxon>
    </lineage>
</organism>
<reference evidence="4" key="1">
    <citation type="submission" date="2020-10" db="EMBL/GenBank/DDBJ databases">
        <authorList>
            <person name="Gilroy R."/>
        </authorList>
    </citation>
    <scope>NUCLEOTIDE SEQUENCE</scope>
    <source>
        <strain evidence="4">CHK180-2868</strain>
    </source>
</reference>
<feature type="DNA-binding region" description="H-T-H motif" evidence="2">
    <location>
        <begin position="31"/>
        <end position="50"/>
    </location>
</feature>
<comment type="caution">
    <text evidence="4">The sequence shown here is derived from an EMBL/GenBank/DDBJ whole genome shotgun (WGS) entry which is preliminary data.</text>
</comment>
<proteinExistence type="predicted"/>
<dbReference type="InterPro" id="IPR009057">
    <property type="entry name" value="Homeodomain-like_sf"/>
</dbReference>
<evidence type="ECO:0000313" key="4">
    <source>
        <dbReference type="EMBL" id="HIR06383.1"/>
    </source>
</evidence>
<dbReference type="PROSITE" id="PS50977">
    <property type="entry name" value="HTH_TETR_2"/>
    <property type="match status" value="1"/>
</dbReference>
<keyword evidence="1 2" id="KW-0238">DNA-binding</keyword>
<dbReference type="SUPFAM" id="SSF48498">
    <property type="entry name" value="Tetracyclin repressor-like, C-terminal domain"/>
    <property type="match status" value="1"/>
</dbReference>
<dbReference type="SUPFAM" id="SSF46689">
    <property type="entry name" value="Homeodomain-like"/>
    <property type="match status" value="1"/>
</dbReference>
<dbReference type="EMBL" id="DVGC01000059">
    <property type="protein sequence ID" value="HIR06383.1"/>
    <property type="molecule type" value="Genomic_DNA"/>
</dbReference>
<dbReference type="PANTHER" id="PTHR30328:SF54">
    <property type="entry name" value="HTH-TYPE TRANSCRIPTIONAL REPRESSOR SCO4008"/>
    <property type="match status" value="1"/>
</dbReference>
<dbReference type="GO" id="GO:0003677">
    <property type="term" value="F:DNA binding"/>
    <property type="evidence" value="ECO:0007669"/>
    <property type="project" value="UniProtKB-UniRule"/>
</dbReference>